<comment type="similarity">
    <text evidence="1">Belongs to the peptidase S33 family.</text>
</comment>
<dbReference type="PANTHER" id="PTHR21661:SF35">
    <property type="entry name" value="EPOXIDE HYDROLASE"/>
    <property type="match status" value="1"/>
</dbReference>
<dbReference type="PIRSF" id="PIRSF001112">
    <property type="entry name" value="Epoxide_hydrolase"/>
    <property type="match status" value="1"/>
</dbReference>
<evidence type="ECO:0000313" key="7">
    <source>
        <dbReference type="Proteomes" id="UP000447873"/>
    </source>
</evidence>
<proteinExistence type="inferred from homology"/>
<dbReference type="EMBL" id="WNWS01000548">
    <property type="protein sequence ID" value="KAE9965986.1"/>
    <property type="molecule type" value="Genomic_DNA"/>
</dbReference>
<dbReference type="EMBL" id="WNWQ01000419">
    <property type="protein sequence ID" value="KAE9968318.1"/>
    <property type="molecule type" value="Genomic_DNA"/>
</dbReference>
<accession>A0A8H3U8V0</accession>
<feature type="domain" description="Epoxide hydrolase N-terminal" evidence="4">
    <location>
        <begin position="2"/>
        <end position="112"/>
    </location>
</feature>
<dbReference type="Proteomes" id="UP000433883">
    <property type="component" value="Unassembled WGS sequence"/>
</dbReference>
<dbReference type="InterPro" id="IPR016292">
    <property type="entry name" value="Epoxide_hydrolase"/>
</dbReference>
<evidence type="ECO:0000256" key="1">
    <source>
        <dbReference type="ARBA" id="ARBA00010088"/>
    </source>
</evidence>
<sequence>MASFTLNVPDEALETLQAKLAATTFPDSLESGDMWNYGAPLRDIKRLTEYWRNQFDWRKAEAKINQLPNFETIITPIGFDSINIHYVHQPSPVKNAMPLLFCHGWPGSFIEVEKLLPLLRGDGSGPAFHVVAPSLPNFGFSGVVKKPGFGLEKYAEVCHTLMQQLGYKEYGSGYNLEQRTKPQTIGYALADSPVALLAWIYEKLHDWTDDYPWSDDEILTWISIYYFSTAGPAASVRIYYEAVHSTGTKIAHRDALSEWIPHVKLGLAYFPRELTVVPQTWGRTLGPVAYESVKPRGGHFAAWETPEFIASDLEKMFGKKGPLYGIIKGADGYRRGSKL</sequence>
<dbReference type="PANTHER" id="PTHR21661">
    <property type="entry name" value="EPOXIDE HYDROLASE 1-RELATED"/>
    <property type="match status" value="1"/>
</dbReference>
<reference evidence="5 7" key="1">
    <citation type="submission" date="2018-12" db="EMBL/GenBank/DDBJ databases">
        <title>Venturia inaequalis Genome Resource.</title>
        <authorList>
            <person name="Lichtner F.J."/>
        </authorList>
    </citation>
    <scope>NUCLEOTIDE SEQUENCE [LARGE SCALE GENOMIC DNA]</scope>
    <source>
        <strain evidence="5 7">120213</strain>
        <strain evidence="6">Bline_iso_100314</strain>
    </source>
</reference>
<dbReference type="SUPFAM" id="SSF53474">
    <property type="entry name" value="alpha/beta-Hydrolases"/>
    <property type="match status" value="1"/>
</dbReference>
<dbReference type="Pfam" id="PF06441">
    <property type="entry name" value="EHN"/>
    <property type="match status" value="1"/>
</dbReference>
<name>A0A8H3U8V0_VENIN</name>
<keyword evidence="3" id="KW-0378">Hydrolase</keyword>
<protein>
    <recommendedName>
        <fullName evidence="4">Epoxide hydrolase N-terminal domain-containing protein</fullName>
    </recommendedName>
</protein>
<dbReference type="GO" id="GO:0097176">
    <property type="term" value="P:epoxide metabolic process"/>
    <property type="evidence" value="ECO:0007669"/>
    <property type="project" value="TreeGrafter"/>
</dbReference>
<organism evidence="5 7">
    <name type="scientific">Venturia inaequalis</name>
    <name type="common">Apple scab fungus</name>
    <dbReference type="NCBI Taxonomy" id="5025"/>
    <lineage>
        <taxon>Eukaryota</taxon>
        <taxon>Fungi</taxon>
        <taxon>Dikarya</taxon>
        <taxon>Ascomycota</taxon>
        <taxon>Pezizomycotina</taxon>
        <taxon>Dothideomycetes</taxon>
        <taxon>Pleosporomycetidae</taxon>
        <taxon>Venturiales</taxon>
        <taxon>Venturiaceae</taxon>
        <taxon>Venturia</taxon>
    </lineage>
</organism>
<evidence type="ECO:0000256" key="2">
    <source>
        <dbReference type="ARBA" id="ARBA00022797"/>
    </source>
</evidence>
<comment type="caution">
    <text evidence="5">The sequence shown here is derived from an EMBL/GenBank/DDBJ whole genome shotgun (WGS) entry which is preliminary data.</text>
</comment>
<dbReference type="GO" id="GO:0004301">
    <property type="term" value="F:epoxide hydrolase activity"/>
    <property type="evidence" value="ECO:0007669"/>
    <property type="project" value="TreeGrafter"/>
</dbReference>
<keyword evidence="2" id="KW-0058">Aromatic hydrocarbons catabolism</keyword>
<dbReference type="Gene3D" id="3.40.50.1820">
    <property type="entry name" value="alpha/beta hydrolase"/>
    <property type="match status" value="2"/>
</dbReference>
<evidence type="ECO:0000256" key="3">
    <source>
        <dbReference type="ARBA" id="ARBA00022801"/>
    </source>
</evidence>
<dbReference type="InterPro" id="IPR010497">
    <property type="entry name" value="Epoxide_hydro_N"/>
</dbReference>
<evidence type="ECO:0000313" key="5">
    <source>
        <dbReference type="EMBL" id="KAE9965986.1"/>
    </source>
</evidence>
<dbReference type="AlphaFoldDB" id="A0A8H3U8V0"/>
<gene>
    <name evidence="6" type="ORF">BLS_005912</name>
    <name evidence="5" type="ORF">EG328_009239</name>
</gene>
<evidence type="ECO:0000313" key="6">
    <source>
        <dbReference type="EMBL" id="KAE9968318.1"/>
    </source>
</evidence>
<dbReference type="InterPro" id="IPR029058">
    <property type="entry name" value="AB_hydrolase_fold"/>
</dbReference>
<dbReference type="Proteomes" id="UP000447873">
    <property type="component" value="Unassembled WGS sequence"/>
</dbReference>
<evidence type="ECO:0000259" key="4">
    <source>
        <dbReference type="Pfam" id="PF06441"/>
    </source>
</evidence>